<dbReference type="Gene3D" id="2.60.120.10">
    <property type="entry name" value="Jelly Rolls"/>
    <property type="match status" value="1"/>
</dbReference>
<gene>
    <name evidence="2" type="ORF">H0I76_04850</name>
</gene>
<organism evidence="2 3">
    <name type="scientific">Thermohalobaculum xanthum</name>
    <dbReference type="NCBI Taxonomy" id="2753746"/>
    <lineage>
        <taxon>Bacteria</taxon>
        <taxon>Pseudomonadati</taxon>
        <taxon>Pseudomonadota</taxon>
        <taxon>Alphaproteobacteria</taxon>
        <taxon>Rhodobacterales</taxon>
        <taxon>Paracoccaceae</taxon>
        <taxon>Thermohalobaculum</taxon>
    </lineage>
</organism>
<evidence type="ECO:0000313" key="2">
    <source>
        <dbReference type="EMBL" id="MBK0398507.1"/>
    </source>
</evidence>
<keyword evidence="3" id="KW-1185">Reference proteome</keyword>
<dbReference type="AlphaFoldDB" id="A0A8J7SAQ3"/>
<proteinExistence type="predicted"/>
<comment type="caution">
    <text evidence="2">The sequence shown here is derived from an EMBL/GenBank/DDBJ whole genome shotgun (WGS) entry which is preliminary data.</text>
</comment>
<accession>A0A8J7SAQ3</accession>
<dbReference type="EMBL" id="JAEHHL010000001">
    <property type="protein sequence ID" value="MBK0398507.1"/>
    <property type="molecule type" value="Genomic_DNA"/>
</dbReference>
<dbReference type="RefSeq" id="WP_200607657.1">
    <property type="nucleotide sequence ID" value="NZ_JAEHHL010000001.1"/>
</dbReference>
<feature type="domain" description="Cupin type-2" evidence="1">
    <location>
        <begin position="20"/>
        <end position="90"/>
    </location>
</feature>
<evidence type="ECO:0000259" key="1">
    <source>
        <dbReference type="Pfam" id="PF07883"/>
    </source>
</evidence>
<name>A0A8J7SAQ3_9RHOB</name>
<protein>
    <submittedName>
        <fullName evidence="2">Cupin domain-containing protein</fullName>
    </submittedName>
</protein>
<dbReference type="SUPFAM" id="SSF51182">
    <property type="entry name" value="RmlC-like cupins"/>
    <property type="match status" value="1"/>
</dbReference>
<dbReference type="InterPro" id="IPR014710">
    <property type="entry name" value="RmlC-like_jellyroll"/>
</dbReference>
<dbReference type="Proteomes" id="UP000655420">
    <property type="component" value="Unassembled WGS sequence"/>
</dbReference>
<dbReference type="Pfam" id="PF07883">
    <property type="entry name" value="Cupin_2"/>
    <property type="match status" value="1"/>
</dbReference>
<dbReference type="InterPro" id="IPR011051">
    <property type="entry name" value="RmlC_Cupin_sf"/>
</dbReference>
<sequence>MTEAVPTIHIDNDQVRVTEWSFAPGAATGWHRHGFDYVITPVTGGPVEIVGPGGQRTEFLMQPGVSYYREAGVEHDVVWKGEGELRFVEVELKSRPG</sequence>
<dbReference type="CDD" id="cd06982">
    <property type="entry name" value="cupin_BauB-like"/>
    <property type="match status" value="1"/>
</dbReference>
<reference evidence="2" key="1">
    <citation type="submission" date="2020-12" db="EMBL/GenBank/DDBJ databases">
        <title>Bacterial taxonomy.</title>
        <authorList>
            <person name="Pan X."/>
        </authorList>
    </citation>
    <scope>NUCLEOTIDE SEQUENCE</scope>
    <source>
        <strain evidence="2">M0105</strain>
    </source>
</reference>
<dbReference type="InterPro" id="IPR013096">
    <property type="entry name" value="Cupin_2"/>
</dbReference>
<evidence type="ECO:0000313" key="3">
    <source>
        <dbReference type="Proteomes" id="UP000655420"/>
    </source>
</evidence>